<dbReference type="SUPFAM" id="SSF56112">
    <property type="entry name" value="Protein kinase-like (PK-like)"/>
    <property type="match status" value="1"/>
</dbReference>
<protein>
    <recommendedName>
        <fullName evidence="4">Histone-binding protein RBBP4-like N-terminal domain-containing protein</fullName>
    </recommendedName>
</protein>
<evidence type="ECO:0000256" key="2">
    <source>
        <dbReference type="ARBA" id="ARBA00022737"/>
    </source>
</evidence>
<sequence>MAPAQVVDDVDVVDMHQEDDENMEQRLINEEYKTWKKNSPFLYDMILSTFPGDGGEISQLDKIYNVMGTPNKAEWPGLIDMPWFELLRPGYRRASSFAAKYRDKLTPAAYDLIWSIFKYDPAKRPSAAEALQHAYFTTEEPPARQAVELANLDGDWHELESKALRKENERKEREARHAARSKDGRDHRQKEKDRKRRKRENETHDQRGDAKRLHVEGKPPQPVDHATAAAAHKA</sequence>
<keyword evidence="1" id="KW-0853">WD repeat</keyword>
<name>A0A0G4KIC3_VERLO</name>
<dbReference type="Gene3D" id="1.10.510.10">
    <property type="entry name" value="Transferase(Phosphotransferase) domain 1"/>
    <property type="match status" value="1"/>
</dbReference>
<proteinExistence type="predicted"/>
<dbReference type="EMBL" id="CVQI01000780">
    <property type="protein sequence ID" value="CRK01612.1"/>
    <property type="molecule type" value="Genomic_DNA"/>
</dbReference>
<dbReference type="InterPro" id="IPR022052">
    <property type="entry name" value="Histone-bd_RBBP4-like_N"/>
</dbReference>
<feature type="compositionally biased region" description="Low complexity" evidence="3">
    <location>
        <begin position="225"/>
        <end position="234"/>
    </location>
</feature>
<reference evidence="6" key="1">
    <citation type="submission" date="2015-05" db="EMBL/GenBank/DDBJ databases">
        <authorList>
            <person name="Fogelqvist Johan"/>
        </authorList>
    </citation>
    <scope>NUCLEOTIDE SEQUENCE [LARGE SCALE GENOMIC DNA]</scope>
</reference>
<dbReference type="Pfam" id="PF12265">
    <property type="entry name" value="CAF1C_H4-bd"/>
    <property type="match status" value="1"/>
</dbReference>
<evidence type="ECO:0000256" key="3">
    <source>
        <dbReference type="SAM" id="MobiDB-lite"/>
    </source>
</evidence>
<dbReference type="Proteomes" id="UP000045706">
    <property type="component" value="Unassembled WGS sequence"/>
</dbReference>
<evidence type="ECO:0000313" key="6">
    <source>
        <dbReference type="Proteomes" id="UP000045706"/>
    </source>
</evidence>
<organism evidence="5 6">
    <name type="scientific">Verticillium longisporum</name>
    <name type="common">Verticillium dahliae var. longisporum</name>
    <dbReference type="NCBI Taxonomy" id="100787"/>
    <lineage>
        <taxon>Eukaryota</taxon>
        <taxon>Fungi</taxon>
        <taxon>Dikarya</taxon>
        <taxon>Ascomycota</taxon>
        <taxon>Pezizomycotina</taxon>
        <taxon>Sordariomycetes</taxon>
        <taxon>Hypocreomycetidae</taxon>
        <taxon>Glomerellales</taxon>
        <taxon>Plectosphaerellaceae</taxon>
        <taxon>Verticillium</taxon>
    </lineage>
</organism>
<evidence type="ECO:0000259" key="4">
    <source>
        <dbReference type="Pfam" id="PF12265"/>
    </source>
</evidence>
<gene>
    <name evidence="5" type="ORF">BN1723_008784</name>
</gene>
<keyword evidence="2" id="KW-0677">Repeat</keyword>
<evidence type="ECO:0000256" key="1">
    <source>
        <dbReference type="ARBA" id="ARBA00022574"/>
    </source>
</evidence>
<feature type="compositionally biased region" description="Basic and acidic residues" evidence="3">
    <location>
        <begin position="164"/>
        <end position="192"/>
    </location>
</feature>
<dbReference type="InterPro" id="IPR011009">
    <property type="entry name" value="Kinase-like_dom_sf"/>
</dbReference>
<feature type="domain" description="Histone-binding protein RBBP4-like N-terminal" evidence="4">
    <location>
        <begin position="30"/>
        <end position="48"/>
    </location>
</feature>
<feature type="compositionally biased region" description="Basic and acidic residues" evidence="3">
    <location>
        <begin position="199"/>
        <end position="217"/>
    </location>
</feature>
<feature type="region of interest" description="Disordered" evidence="3">
    <location>
        <begin position="164"/>
        <end position="234"/>
    </location>
</feature>
<dbReference type="AlphaFoldDB" id="A0A0G4KIC3"/>
<accession>A0A0G4KIC3</accession>
<evidence type="ECO:0000313" key="5">
    <source>
        <dbReference type="EMBL" id="CRK01612.1"/>
    </source>
</evidence>